<name>A0A371H1Q7_MUCPR</name>
<evidence type="ECO:0000313" key="1">
    <source>
        <dbReference type="EMBL" id="RDX96750.1"/>
    </source>
</evidence>
<organism evidence="1 2">
    <name type="scientific">Mucuna pruriens</name>
    <name type="common">Velvet bean</name>
    <name type="synonym">Dolichos pruriens</name>
    <dbReference type="NCBI Taxonomy" id="157652"/>
    <lineage>
        <taxon>Eukaryota</taxon>
        <taxon>Viridiplantae</taxon>
        <taxon>Streptophyta</taxon>
        <taxon>Embryophyta</taxon>
        <taxon>Tracheophyta</taxon>
        <taxon>Spermatophyta</taxon>
        <taxon>Magnoliopsida</taxon>
        <taxon>eudicotyledons</taxon>
        <taxon>Gunneridae</taxon>
        <taxon>Pentapetalae</taxon>
        <taxon>rosids</taxon>
        <taxon>fabids</taxon>
        <taxon>Fabales</taxon>
        <taxon>Fabaceae</taxon>
        <taxon>Papilionoideae</taxon>
        <taxon>50 kb inversion clade</taxon>
        <taxon>NPAAA clade</taxon>
        <taxon>indigoferoid/millettioid clade</taxon>
        <taxon>Phaseoleae</taxon>
        <taxon>Mucuna</taxon>
    </lineage>
</organism>
<feature type="non-terminal residue" evidence="1">
    <location>
        <position position="58"/>
    </location>
</feature>
<protein>
    <submittedName>
        <fullName evidence="1">Uncharacterized protein</fullName>
    </submittedName>
</protein>
<reference evidence="1" key="1">
    <citation type="submission" date="2018-05" db="EMBL/GenBank/DDBJ databases">
        <title>Draft genome of Mucuna pruriens seed.</title>
        <authorList>
            <person name="Nnadi N.E."/>
            <person name="Vos R."/>
            <person name="Hasami M.H."/>
            <person name="Devisetty U.K."/>
            <person name="Aguiy J.C."/>
        </authorList>
    </citation>
    <scope>NUCLEOTIDE SEQUENCE [LARGE SCALE GENOMIC DNA]</scope>
    <source>
        <strain evidence="1">JCA_2017</strain>
    </source>
</reference>
<evidence type="ECO:0000313" key="2">
    <source>
        <dbReference type="Proteomes" id="UP000257109"/>
    </source>
</evidence>
<gene>
    <name evidence="1" type="ORF">CR513_20556</name>
</gene>
<dbReference type="AlphaFoldDB" id="A0A371H1Q7"/>
<sequence length="58" mass="7054">MQYKMSQSQYHMGYYLENDIYPKTNDIYDSNFYYYHDNLDNDMSATKVSTSYHPNFVT</sequence>
<dbReference type="Proteomes" id="UP000257109">
    <property type="component" value="Unassembled WGS sequence"/>
</dbReference>
<keyword evidence="2" id="KW-1185">Reference proteome</keyword>
<accession>A0A371H1Q7</accession>
<proteinExistence type="predicted"/>
<dbReference type="EMBL" id="QJKJ01003825">
    <property type="protein sequence ID" value="RDX96750.1"/>
    <property type="molecule type" value="Genomic_DNA"/>
</dbReference>
<comment type="caution">
    <text evidence="1">The sequence shown here is derived from an EMBL/GenBank/DDBJ whole genome shotgun (WGS) entry which is preliminary data.</text>
</comment>